<dbReference type="EMBL" id="JARJCW010000055">
    <property type="protein sequence ID" value="KAJ7202323.1"/>
    <property type="molecule type" value="Genomic_DNA"/>
</dbReference>
<name>A0AAD6V3X7_9AGAR</name>
<evidence type="ECO:0000313" key="2">
    <source>
        <dbReference type="Proteomes" id="UP001219525"/>
    </source>
</evidence>
<dbReference type="Proteomes" id="UP001219525">
    <property type="component" value="Unassembled WGS sequence"/>
</dbReference>
<dbReference type="AlphaFoldDB" id="A0AAD6V3X7"/>
<organism evidence="1 2">
    <name type="scientific">Mycena pura</name>
    <dbReference type="NCBI Taxonomy" id="153505"/>
    <lineage>
        <taxon>Eukaryota</taxon>
        <taxon>Fungi</taxon>
        <taxon>Dikarya</taxon>
        <taxon>Basidiomycota</taxon>
        <taxon>Agaricomycotina</taxon>
        <taxon>Agaricomycetes</taxon>
        <taxon>Agaricomycetidae</taxon>
        <taxon>Agaricales</taxon>
        <taxon>Marasmiineae</taxon>
        <taxon>Mycenaceae</taxon>
        <taxon>Mycena</taxon>
    </lineage>
</organism>
<keyword evidence="2" id="KW-1185">Reference proteome</keyword>
<gene>
    <name evidence="1" type="ORF">GGX14DRAFT_370555</name>
</gene>
<feature type="non-terminal residue" evidence="1">
    <location>
        <position position="216"/>
    </location>
</feature>
<comment type="caution">
    <text evidence="1">The sequence shown here is derived from an EMBL/GenBank/DDBJ whole genome shotgun (WGS) entry which is preliminary data.</text>
</comment>
<protein>
    <submittedName>
        <fullName evidence="1">Uncharacterized protein</fullName>
    </submittedName>
</protein>
<proteinExistence type="predicted"/>
<evidence type="ECO:0000313" key="1">
    <source>
        <dbReference type="EMBL" id="KAJ7202323.1"/>
    </source>
</evidence>
<accession>A0AAD6V3X7</accession>
<sequence>LENRALCFFSTDVRNINEWAKRTRVPLTTADALGATYARSHRWLHALKSDLIYQHHWLPFACSDPRAQMLFSLGISQASIGRPSAGLQAGPIDIMMLQLPIQFTSFFSPERRVQWEMVFHSDIFGLARKICPPINDILNLMQCLLTGMITLVFEKNLPRGISRTTRGLPPVTWIQTNEQMLVEIFGISHFRALRKACGDTATACKVEVVPYPSSIM</sequence>
<reference evidence="1" key="1">
    <citation type="submission" date="2023-03" db="EMBL/GenBank/DDBJ databases">
        <title>Massive genome expansion in bonnet fungi (Mycena s.s.) driven by repeated elements and novel gene families across ecological guilds.</title>
        <authorList>
            <consortium name="Lawrence Berkeley National Laboratory"/>
            <person name="Harder C.B."/>
            <person name="Miyauchi S."/>
            <person name="Viragh M."/>
            <person name="Kuo A."/>
            <person name="Thoen E."/>
            <person name="Andreopoulos B."/>
            <person name="Lu D."/>
            <person name="Skrede I."/>
            <person name="Drula E."/>
            <person name="Henrissat B."/>
            <person name="Morin E."/>
            <person name="Kohler A."/>
            <person name="Barry K."/>
            <person name="LaButti K."/>
            <person name="Morin E."/>
            <person name="Salamov A."/>
            <person name="Lipzen A."/>
            <person name="Mereny Z."/>
            <person name="Hegedus B."/>
            <person name="Baldrian P."/>
            <person name="Stursova M."/>
            <person name="Weitz H."/>
            <person name="Taylor A."/>
            <person name="Grigoriev I.V."/>
            <person name="Nagy L.G."/>
            <person name="Martin F."/>
            <person name="Kauserud H."/>
        </authorList>
    </citation>
    <scope>NUCLEOTIDE SEQUENCE</scope>
    <source>
        <strain evidence="1">9144</strain>
    </source>
</reference>